<feature type="compositionally biased region" description="Polar residues" evidence="1">
    <location>
        <begin position="717"/>
        <end position="727"/>
    </location>
</feature>
<organism evidence="2 4">
    <name type="scientific">Globodera rostochiensis</name>
    <name type="common">Golden nematode worm</name>
    <name type="synonym">Heterodera rostochiensis</name>
    <dbReference type="NCBI Taxonomy" id="31243"/>
    <lineage>
        <taxon>Eukaryota</taxon>
        <taxon>Metazoa</taxon>
        <taxon>Ecdysozoa</taxon>
        <taxon>Nematoda</taxon>
        <taxon>Chromadorea</taxon>
        <taxon>Rhabditida</taxon>
        <taxon>Tylenchina</taxon>
        <taxon>Tylenchomorpha</taxon>
        <taxon>Tylenchoidea</taxon>
        <taxon>Heteroderidae</taxon>
        <taxon>Heteroderinae</taxon>
        <taxon>Globodera</taxon>
    </lineage>
</organism>
<dbReference type="WBParaSite" id="Gr19_v10_g10968.t3">
    <property type="protein sequence ID" value="Gr19_v10_g10968.t3"/>
    <property type="gene ID" value="Gr19_v10_g10968"/>
</dbReference>
<feature type="compositionally biased region" description="Polar residues" evidence="1">
    <location>
        <begin position="267"/>
        <end position="308"/>
    </location>
</feature>
<feature type="region of interest" description="Disordered" evidence="1">
    <location>
        <begin position="121"/>
        <end position="140"/>
    </location>
</feature>
<accession>A0A914I4M1</accession>
<feature type="compositionally biased region" description="Polar residues" evidence="1">
    <location>
        <begin position="737"/>
        <end position="772"/>
    </location>
</feature>
<feature type="region of interest" description="Disordered" evidence="1">
    <location>
        <begin position="189"/>
        <end position="219"/>
    </location>
</feature>
<protein>
    <submittedName>
        <fullName evidence="3 4">Uncharacterized protein</fullName>
    </submittedName>
</protein>
<feature type="region of interest" description="Disordered" evidence="1">
    <location>
        <begin position="394"/>
        <end position="472"/>
    </location>
</feature>
<sequence length="815" mass="88251">MPLLAEYHNKEIKGKELLERLKTLNNTGHGIPLSTLKTYVKQIKEEAGGGSRNTNFDQFIKNDLAMYLVGQYNGQQNKDISTHEQLLTEVNKIEGLKKISKRTLIRYLKEIKKAGIGAPNLQASASASGNPGSSIPIEASEGSRNNISFELFKSNAEAMSLVAQLEDEIGFKMCERTLAEYLRKMKKEAQQNPGASSHYGGALPSQQAPPMDETFVPLPSQAETDSTNWFEENSQNNDGDLQSMVNPPSSWKRALGFLSSLVGASPQEPQFSPSMHDTSAASSYYPSNQPDDETLQSLITPRNPSSSKKAPGLSSHYGGTMPSQQAPPMYGTDVPSQAGIDSTNWFEENLQNDEGSLQSLVNPKNTSSWKSAWGSASNYCGAIPFQQAPMSGTLFPAFSNQPSNQSAPLNPSTNSVSSQPGTPSLDWSEGNSQNDDGSLYSVVRPKRPSSSKASLCKANISRQKAKRPKSDAKAMARTALYLPFKYESQPCDKESEGNARQLLGLAISETTLTRYLMDIEEEAQQNPAGFESQSTEVDFSNPAPQFIQAPQIAQQSSNFTSGNPGSSTSASNRGKSTNSGGGSRKITFKRFKNDPRAMDLVEQFNNKQITDTALSEALEQINHKMSTKAMYLYLNMLNEEKKAGSGAPNFQDTQIAGQSYNFTSDNPGSSSHYGGIVPSQQAPPMDGTLVPSQAGTHSWWSGENSQNDDGSLESMITPRNQKGSSSHYGGAMPFQQAPMSGTSSFLAFPNQPSNQSAPLNPSTNFVPSQPGTPSLDWSEGNSQNDEGDLYSVVRPKRPSSSKGKSATKTGKKPRK</sequence>
<dbReference type="WBParaSite" id="Gr19_v10_g6850.t2">
    <property type="protein sequence ID" value="Gr19_v10_g6850.t2"/>
    <property type="gene ID" value="Gr19_v10_g6850"/>
</dbReference>
<feature type="region of interest" description="Disordered" evidence="1">
    <location>
        <begin position="556"/>
        <end position="591"/>
    </location>
</feature>
<feature type="compositionally biased region" description="Polar residues" evidence="1">
    <location>
        <begin position="658"/>
        <end position="682"/>
    </location>
</feature>
<evidence type="ECO:0000313" key="2">
    <source>
        <dbReference type="Proteomes" id="UP000887572"/>
    </source>
</evidence>
<feature type="compositionally biased region" description="Polar residues" evidence="1">
    <location>
        <begin position="690"/>
        <end position="709"/>
    </location>
</feature>
<feature type="compositionally biased region" description="Polar residues" evidence="1">
    <location>
        <begin position="556"/>
        <end position="578"/>
    </location>
</feature>
<proteinExistence type="predicted"/>
<evidence type="ECO:0000256" key="1">
    <source>
        <dbReference type="SAM" id="MobiDB-lite"/>
    </source>
</evidence>
<dbReference type="Proteomes" id="UP000887572">
    <property type="component" value="Unplaced"/>
</dbReference>
<evidence type="ECO:0000313" key="3">
    <source>
        <dbReference type="WBParaSite" id="Gr19_v10_g10968.t3"/>
    </source>
</evidence>
<dbReference type="AlphaFoldDB" id="A0A914I4M1"/>
<keyword evidence="2" id="KW-1185">Reference proteome</keyword>
<reference evidence="3 4" key="1">
    <citation type="submission" date="2022-11" db="UniProtKB">
        <authorList>
            <consortium name="WormBaseParasite"/>
        </authorList>
    </citation>
    <scope>IDENTIFICATION</scope>
</reference>
<feature type="region of interest" description="Disordered" evidence="1">
    <location>
        <begin position="658"/>
        <end position="815"/>
    </location>
</feature>
<feature type="compositionally biased region" description="Low complexity" evidence="1">
    <location>
        <begin position="124"/>
        <end position="137"/>
    </location>
</feature>
<name>A0A914I4M1_GLORO</name>
<feature type="region of interest" description="Disordered" evidence="1">
    <location>
        <begin position="266"/>
        <end position="340"/>
    </location>
</feature>
<evidence type="ECO:0000313" key="4">
    <source>
        <dbReference type="WBParaSite" id="Gr19_v10_g6850.t2"/>
    </source>
</evidence>
<feature type="compositionally biased region" description="Polar residues" evidence="1">
    <location>
        <begin position="398"/>
        <end position="422"/>
    </location>
</feature>